<keyword evidence="2" id="KW-1185">Reference proteome</keyword>
<evidence type="ECO:0000313" key="1">
    <source>
        <dbReference type="EMBL" id="KAI5668808.1"/>
    </source>
</evidence>
<accession>A0ACC0B850</accession>
<gene>
    <name evidence="1" type="ORF">M9H77_18661</name>
</gene>
<sequence length="124" mass="14813">MSMETQLPNPHHEGTNEKLQHMTKDISDMRGKITSLSVKYGDRNNMEEHITSHSQWGYGNFFPYARSYKHNSYDCCEGNRLGARNGYNDRPYKRVPRNEIRNEGNYVHMDGRFHKRRDDYREIQ</sequence>
<reference evidence="2" key="1">
    <citation type="journal article" date="2023" name="Nat. Plants">
        <title>Single-cell RNA sequencing provides a high-resolution roadmap for understanding the multicellular compartmentation of specialized metabolism.</title>
        <authorList>
            <person name="Sun S."/>
            <person name="Shen X."/>
            <person name="Li Y."/>
            <person name="Li Y."/>
            <person name="Wang S."/>
            <person name="Li R."/>
            <person name="Zhang H."/>
            <person name="Shen G."/>
            <person name="Guo B."/>
            <person name="Wei J."/>
            <person name="Xu J."/>
            <person name="St-Pierre B."/>
            <person name="Chen S."/>
            <person name="Sun C."/>
        </authorList>
    </citation>
    <scope>NUCLEOTIDE SEQUENCE [LARGE SCALE GENOMIC DNA]</scope>
</reference>
<protein>
    <submittedName>
        <fullName evidence="1">Uncharacterized protein</fullName>
    </submittedName>
</protein>
<organism evidence="1 2">
    <name type="scientific">Catharanthus roseus</name>
    <name type="common">Madagascar periwinkle</name>
    <name type="synonym">Vinca rosea</name>
    <dbReference type="NCBI Taxonomy" id="4058"/>
    <lineage>
        <taxon>Eukaryota</taxon>
        <taxon>Viridiplantae</taxon>
        <taxon>Streptophyta</taxon>
        <taxon>Embryophyta</taxon>
        <taxon>Tracheophyta</taxon>
        <taxon>Spermatophyta</taxon>
        <taxon>Magnoliopsida</taxon>
        <taxon>eudicotyledons</taxon>
        <taxon>Gunneridae</taxon>
        <taxon>Pentapetalae</taxon>
        <taxon>asterids</taxon>
        <taxon>lamiids</taxon>
        <taxon>Gentianales</taxon>
        <taxon>Apocynaceae</taxon>
        <taxon>Rauvolfioideae</taxon>
        <taxon>Vinceae</taxon>
        <taxon>Catharanthinae</taxon>
        <taxon>Catharanthus</taxon>
    </lineage>
</organism>
<dbReference type="EMBL" id="CM044704">
    <property type="protein sequence ID" value="KAI5668808.1"/>
    <property type="molecule type" value="Genomic_DNA"/>
</dbReference>
<dbReference type="Proteomes" id="UP001060085">
    <property type="component" value="Linkage Group LG04"/>
</dbReference>
<proteinExistence type="predicted"/>
<name>A0ACC0B850_CATRO</name>
<evidence type="ECO:0000313" key="2">
    <source>
        <dbReference type="Proteomes" id="UP001060085"/>
    </source>
</evidence>
<comment type="caution">
    <text evidence="1">The sequence shown here is derived from an EMBL/GenBank/DDBJ whole genome shotgun (WGS) entry which is preliminary data.</text>
</comment>